<protein>
    <submittedName>
        <fullName evidence="1">Uncharacterized protein</fullName>
    </submittedName>
</protein>
<reference evidence="2" key="1">
    <citation type="submission" date="2017-12" db="EMBL/GenBank/DDBJ databases">
        <authorList>
            <consortium name="DOE Joint Genome Institute"/>
            <person name="Mondo S.J."/>
            <person name="Kjaerbolling I."/>
            <person name="Vesth T.C."/>
            <person name="Frisvad J.C."/>
            <person name="Nybo J.L."/>
            <person name="Theobald S."/>
            <person name="Kuo A."/>
            <person name="Bowyer P."/>
            <person name="Matsuda Y."/>
            <person name="Lyhne E.K."/>
            <person name="Kogle M.E."/>
            <person name="Clum A."/>
            <person name="Lipzen A."/>
            <person name="Salamov A."/>
            <person name="Ngan C.Y."/>
            <person name="Daum C."/>
            <person name="Chiniquy J."/>
            <person name="Barry K."/>
            <person name="LaButti K."/>
            <person name="Haridas S."/>
            <person name="Simmons B.A."/>
            <person name="Magnuson J.K."/>
            <person name="Mortensen U.H."/>
            <person name="Larsen T.O."/>
            <person name="Grigoriev I.V."/>
            <person name="Baker S.E."/>
            <person name="Andersen M.R."/>
            <person name="Nordberg H.P."/>
            <person name="Cantor M.N."/>
            <person name="Hua S.X."/>
        </authorList>
    </citation>
    <scope>NUCLEOTIDE SEQUENCE [LARGE SCALE GENOMIC DNA]</scope>
    <source>
        <strain evidence="2">IBT 19404</strain>
    </source>
</reference>
<proteinExistence type="predicted"/>
<keyword evidence="2" id="KW-1185">Reference proteome</keyword>
<organism evidence="1 2">
    <name type="scientific">Aspergillus taichungensis</name>
    <dbReference type="NCBI Taxonomy" id="482145"/>
    <lineage>
        <taxon>Eukaryota</taxon>
        <taxon>Fungi</taxon>
        <taxon>Dikarya</taxon>
        <taxon>Ascomycota</taxon>
        <taxon>Pezizomycotina</taxon>
        <taxon>Eurotiomycetes</taxon>
        <taxon>Eurotiomycetidae</taxon>
        <taxon>Eurotiales</taxon>
        <taxon>Aspergillaceae</taxon>
        <taxon>Aspergillus</taxon>
        <taxon>Aspergillus subgen. Circumdati</taxon>
    </lineage>
</organism>
<gene>
    <name evidence="1" type="ORF">BDW42DRAFT_66263</name>
</gene>
<evidence type="ECO:0000313" key="1">
    <source>
        <dbReference type="EMBL" id="PLN83467.1"/>
    </source>
</evidence>
<evidence type="ECO:0000313" key="2">
    <source>
        <dbReference type="Proteomes" id="UP000235023"/>
    </source>
</evidence>
<sequence>MRNNFRKCYVRSRWRHCTLYGSGSVICGTFSHTGIGDSASRYRSPMASNDCTPIRIAKSHDVASLGSMWTKWDWGMWGKLRSCSSMWQ</sequence>
<accession>A0A2J5I141</accession>
<dbReference type="OrthoDB" id="196847at2759"/>
<dbReference type="Proteomes" id="UP000235023">
    <property type="component" value="Unassembled WGS sequence"/>
</dbReference>
<dbReference type="AlphaFoldDB" id="A0A2J5I141"/>
<name>A0A2J5I141_9EURO</name>
<dbReference type="EMBL" id="KZ559519">
    <property type="protein sequence ID" value="PLN83467.1"/>
    <property type="molecule type" value="Genomic_DNA"/>
</dbReference>